<feature type="domain" description="Piwi" evidence="2">
    <location>
        <begin position="322"/>
        <end position="545"/>
    </location>
</feature>
<dbReference type="GO" id="GO:0003676">
    <property type="term" value="F:nucleic acid binding"/>
    <property type="evidence" value="ECO:0007669"/>
    <property type="project" value="InterPro"/>
</dbReference>
<gene>
    <name evidence="3" type="ORF">HPB52_018454</name>
</gene>
<sequence>MDGAGSSSGGNVSSASQGTRPEYARQPNVKVNHFELKIQGKIVVYRYRVEIMEVDNDGQPLGESEDIWTSKKLRIFKEFARNELHNHHPIFDGQECFYSTIDLGLDQMEFVNESESNDGRRYKVRIHDKKKQEHSGHGTSLTSEFVQVLDVAIRCALSKKRKRIGRLLLHEEVDDHLVKIFGQQGLQPYRGILTSVRPGQSAMFLNVDTLLTGFYKTCPLTDLLPSSGNAGNTIDWQLDKDDMAFLKSLKGCKVEVKHLPYKRVRTIESITTKTAKEQELEEPSGSTRENKDRKIVAKNIAEYFNRYGGLRYPNLPCVKDVLVMGADVSHHSPNDSKPSVAAIVASIDDRASRYVAVIRPQEKANDKKRVEIILYMKSVVEELFGHYKKENPGKIPKHILLYRDGVSEGEFEKVRTHELADLQSACTEVFQCIPQITFLTVQKRHRTRFMRGHDSNVPPGTVVETTITRPADNEFFLCSHTPIQGTARPAHYRVIADDYGFKPETLQKITFSLCHMYARCVTPVSIPAPVYYAHLAAARASCYMKVTQVDTNPIIIEKDLRDQMFFI</sequence>
<dbReference type="Pfam" id="PF16486">
    <property type="entry name" value="ArgoN"/>
    <property type="match status" value="1"/>
</dbReference>
<dbReference type="Proteomes" id="UP000821837">
    <property type="component" value="Chromosome 6"/>
</dbReference>
<evidence type="ECO:0000313" key="4">
    <source>
        <dbReference type="Proteomes" id="UP000821837"/>
    </source>
</evidence>
<dbReference type="EMBL" id="JABSTV010001252">
    <property type="protein sequence ID" value="KAH7948091.1"/>
    <property type="molecule type" value="Genomic_DNA"/>
</dbReference>
<accession>A0A9D4ST59</accession>
<name>A0A9D4ST59_RHISA</name>
<feature type="compositionally biased region" description="Low complexity" evidence="1">
    <location>
        <begin position="1"/>
        <end position="18"/>
    </location>
</feature>
<dbReference type="PROSITE" id="PS50822">
    <property type="entry name" value="PIWI"/>
    <property type="match status" value="1"/>
</dbReference>
<dbReference type="SMART" id="SM00950">
    <property type="entry name" value="Piwi"/>
    <property type="match status" value="1"/>
</dbReference>
<dbReference type="Gene3D" id="2.170.260.10">
    <property type="entry name" value="paz domain"/>
    <property type="match status" value="1"/>
</dbReference>
<dbReference type="InterPro" id="IPR014811">
    <property type="entry name" value="ArgoL1"/>
</dbReference>
<feature type="region of interest" description="Disordered" evidence="1">
    <location>
        <begin position="1"/>
        <end position="26"/>
    </location>
</feature>
<dbReference type="Gene3D" id="3.30.420.10">
    <property type="entry name" value="Ribonuclease H-like superfamily/Ribonuclease H"/>
    <property type="match status" value="1"/>
</dbReference>
<evidence type="ECO:0000259" key="2">
    <source>
        <dbReference type="PROSITE" id="PS50822"/>
    </source>
</evidence>
<proteinExistence type="predicted"/>
<dbReference type="InterPro" id="IPR036397">
    <property type="entry name" value="RNaseH_sf"/>
</dbReference>
<dbReference type="Pfam" id="PF08699">
    <property type="entry name" value="ArgoL1"/>
    <property type="match status" value="1"/>
</dbReference>
<dbReference type="SUPFAM" id="SSF101690">
    <property type="entry name" value="PAZ domain"/>
    <property type="match status" value="1"/>
</dbReference>
<dbReference type="AlphaFoldDB" id="A0A9D4ST59"/>
<dbReference type="InterPro" id="IPR036085">
    <property type="entry name" value="PAZ_dom_sf"/>
</dbReference>
<dbReference type="InterPro" id="IPR003165">
    <property type="entry name" value="Piwi"/>
</dbReference>
<dbReference type="VEuPathDB" id="VectorBase:RSAN_035337"/>
<evidence type="ECO:0000256" key="1">
    <source>
        <dbReference type="SAM" id="MobiDB-lite"/>
    </source>
</evidence>
<protein>
    <recommendedName>
        <fullName evidence="2">Piwi domain-containing protein</fullName>
    </recommendedName>
</protein>
<dbReference type="InterPro" id="IPR032474">
    <property type="entry name" value="Argonaute_N"/>
</dbReference>
<dbReference type="VEuPathDB" id="VectorBase:RSAN_031550"/>
<dbReference type="CDD" id="cd02846">
    <property type="entry name" value="PAZ_argonaute_like"/>
    <property type="match status" value="1"/>
</dbReference>
<dbReference type="SUPFAM" id="SSF53098">
    <property type="entry name" value="Ribonuclease H-like"/>
    <property type="match status" value="1"/>
</dbReference>
<comment type="caution">
    <text evidence="3">The sequence shown here is derived from an EMBL/GenBank/DDBJ whole genome shotgun (WGS) entry which is preliminary data.</text>
</comment>
<evidence type="ECO:0000313" key="3">
    <source>
        <dbReference type="EMBL" id="KAH7948091.1"/>
    </source>
</evidence>
<keyword evidence="4" id="KW-1185">Reference proteome</keyword>
<reference evidence="3" key="2">
    <citation type="submission" date="2021-09" db="EMBL/GenBank/DDBJ databases">
        <authorList>
            <person name="Jia N."/>
            <person name="Wang J."/>
            <person name="Shi W."/>
            <person name="Du L."/>
            <person name="Sun Y."/>
            <person name="Zhan W."/>
            <person name="Jiang J."/>
            <person name="Wang Q."/>
            <person name="Zhang B."/>
            <person name="Ji P."/>
            <person name="Sakyi L.B."/>
            <person name="Cui X."/>
            <person name="Yuan T."/>
            <person name="Jiang B."/>
            <person name="Yang W."/>
            <person name="Lam T.T.-Y."/>
            <person name="Chang Q."/>
            <person name="Ding S."/>
            <person name="Wang X."/>
            <person name="Zhu J."/>
            <person name="Ruan X."/>
            <person name="Zhao L."/>
            <person name="Wei J."/>
            <person name="Que T."/>
            <person name="Du C."/>
            <person name="Cheng J."/>
            <person name="Dai P."/>
            <person name="Han X."/>
            <person name="Huang E."/>
            <person name="Gao Y."/>
            <person name="Liu J."/>
            <person name="Shao H."/>
            <person name="Ye R."/>
            <person name="Li L."/>
            <person name="Wei W."/>
            <person name="Wang X."/>
            <person name="Wang C."/>
            <person name="Huo Q."/>
            <person name="Li W."/>
            <person name="Guo W."/>
            <person name="Chen H."/>
            <person name="Chen S."/>
            <person name="Zhou L."/>
            <person name="Zhou L."/>
            <person name="Ni X."/>
            <person name="Tian J."/>
            <person name="Zhou Y."/>
            <person name="Sheng Y."/>
            <person name="Liu T."/>
            <person name="Pan Y."/>
            <person name="Xia L."/>
            <person name="Li J."/>
            <person name="Zhao F."/>
            <person name="Cao W."/>
        </authorList>
    </citation>
    <scope>NUCLEOTIDE SEQUENCE</scope>
    <source>
        <strain evidence="3">Rsan-2018</strain>
        <tissue evidence="3">Larvae</tissue>
    </source>
</reference>
<dbReference type="PANTHER" id="PTHR22891">
    <property type="entry name" value="EUKARYOTIC TRANSLATION INITIATION FACTOR 2C"/>
    <property type="match status" value="1"/>
</dbReference>
<reference evidence="3" key="1">
    <citation type="journal article" date="2020" name="Cell">
        <title>Large-Scale Comparative Analyses of Tick Genomes Elucidate Their Genetic Diversity and Vector Capacities.</title>
        <authorList>
            <consortium name="Tick Genome and Microbiome Consortium (TIGMIC)"/>
            <person name="Jia N."/>
            <person name="Wang J."/>
            <person name="Shi W."/>
            <person name="Du L."/>
            <person name="Sun Y."/>
            <person name="Zhan W."/>
            <person name="Jiang J.F."/>
            <person name="Wang Q."/>
            <person name="Zhang B."/>
            <person name="Ji P."/>
            <person name="Bell-Sakyi L."/>
            <person name="Cui X.M."/>
            <person name="Yuan T.T."/>
            <person name="Jiang B.G."/>
            <person name="Yang W.F."/>
            <person name="Lam T.T."/>
            <person name="Chang Q.C."/>
            <person name="Ding S.J."/>
            <person name="Wang X.J."/>
            <person name="Zhu J.G."/>
            <person name="Ruan X.D."/>
            <person name="Zhao L."/>
            <person name="Wei J.T."/>
            <person name="Ye R.Z."/>
            <person name="Que T.C."/>
            <person name="Du C.H."/>
            <person name="Zhou Y.H."/>
            <person name="Cheng J.X."/>
            <person name="Dai P.F."/>
            <person name="Guo W.B."/>
            <person name="Han X.H."/>
            <person name="Huang E.J."/>
            <person name="Li L.F."/>
            <person name="Wei W."/>
            <person name="Gao Y.C."/>
            <person name="Liu J.Z."/>
            <person name="Shao H.Z."/>
            <person name="Wang X."/>
            <person name="Wang C.C."/>
            <person name="Yang T.C."/>
            <person name="Huo Q.B."/>
            <person name="Li W."/>
            <person name="Chen H.Y."/>
            <person name="Chen S.E."/>
            <person name="Zhou L.G."/>
            <person name="Ni X.B."/>
            <person name="Tian J.H."/>
            <person name="Sheng Y."/>
            <person name="Liu T."/>
            <person name="Pan Y.S."/>
            <person name="Xia L.Y."/>
            <person name="Li J."/>
            <person name="Zhao F."/>
            <person name="Cao W.C."/>
        </authorList>
    </citation>
    <scope>NUCLEOTIDE SEQUENCE</scope>
    <source>
        <strain evidence="3">Rsan-2018</strain>
    </source>
</reference>
<dbReference type="InterPro" id="IPR012337">
    <property type="entry name" value="RNaseH-like_sf"/>
</dbReference>
<dbReference type="Pfam" id="PF02171">
    <property type="entry name" value="Piwi"/>
    <property type="match status" value="1"/>
</dbReference>
<organism evidence="3 4">
    <name type="scientific">Rhipicephalus sanguineus</name>
    <name type="common">Brown dog tick</name>
    <name type="synonym">Ixodes sanguineus</name>
    <dbReference type="NCBI Taxonomy" id="34632"/>
    <lineage>
        <taxon>Eukaryota</taxon>
        <taxon>Metazoa</taxon>
        <taxon>Ecdysozoa</taxon>
        <taxon>Arthropoda</taxon>
        <taxon>Chelicerata</taxon>
        <taxon>Arachnida</taxon>
        <taxon>Acari</taxon>
        <taxon>Parasitiformes</taxon>
        <taxon>Ixodida</taxon>
        <taxon>Ixodoidea</taxon>
        <taxon>Ixodidae</taxon>
        <taxon>Rhipicephalinae</taxon>
        <taxon>Rhipicephalus</taxon>
        <taxon>Rhipicephalus</taxon>
    </lineage>
</organism>